<dbReference type="STRING" id="1802129.A3J04_01750"/>
<dbReference type="AlphaFoldDB" id="A0A1G2H2B3"/>
<accession>A0A1G2H2B3</accession>
<evidence type="ECO:0000313" key="1">
    <source>
        <dbReference type="EMBL" id="OGZ56626.1"/>
    </source>
</evidence>
<organism evidence="1 2">
    <name type="scientific">Candidatus Ryanbacteria bacterium RIFCSPLOWO2_02_FULL_47_14</name>
    <dbReference type="NCBI Taxonomy" id="1802129"/>
    <lineage>
        <taxon>Bacteria</taxon>
        <taxon>Candidatus Ryaniibacteriota</taxon>
    </lineage>
</organism>
<protein>
    <recommendedName>
        <fullName evidence="3">Antitoxin, RHH family protein</fullName>
    </recommendedName>
</protein>
<gene>
    <name evidence="1" type="ORF">A3J04_01750</name>
</gene>
<proteinExistence type="predicted"/>
<comment type="caution">
    <text evidence="1">The sequence shown here is derived from an EMBL/GenBank/DDBJ whole genome shotgun (WGS) entry which is preliminary data.</text>
</comment>
<evidence type="ECO:0008006" key="3">
    <source>
        <dbReference type="Google" id="ProtNLM"/>
    </source>
</evidence>
<dbReference type="Proteomes" id="UP000177954">
    <property type="component" value="Unassembled WGS sequence"/>
</dbReference>
<name>A0A1G2H2B3_9BACT</name>
<dbReference type="EMBL" id="MHNZ01000012">
    <property type="protein sequence ID" value="OGZ56626.1"/>
    <property type="molecule type" value="Genomic_DNA"/>
</dbReference>
<reference evidence="1 2" key="1">
    <citation type="journal article" date="2016" name="Nat. Commun.">
        <title>Thousands of microbial genomes shed light on interconnected biogeochemical processes in an aquifer system.</title>
        <authorList>
            <person name="Anantharaman K."/>
            <person name="Brown C.T."/>
            <person name="Hug L.A."/>
            <person name="Sharon I."/>
            <person name="Castelle C.J."/>
            <person name="Probst A.J."/>
            <person name="Thomas B.C."/>
            <person name="Singh A."/>
            <person name="Wilkins M.J."/>
            <person name="Karaoz U."/>
            <person name="Brodie E.L."/>
            <person name="Williams K.H."/>
            <person name="Hubbard S.S."/>
            <person name="Banfield J.F."/>
        </authorList>
    </citation>
    <scope>NUCLEOTIDE SEQUENCE [LARGE SCALE GENOMIC DNA]</scope>
</reference>
<sequence>MPTTKRRINISLSPDLERALTTLARRDDMPEATKAADLLRIALEIEEDQVWDAIASRRDTKSARFVSHKKAWA</sequence>
<evidence type="ECO:0000313" key="2">
    <source>
        <dbReference type="Proteomes" id="UP000177954"/>
    </source>
</evidence>